<reference evidence="4" key="1">
    <citation type="journal article" date="2024" name="Toxins">
        <title>Genome Sequence Analysis of Native Xenorhabdus Strains Isolated from Entomopathogenic Nematodes in Argentina.</title>
        <authorList>
            <person name="Palma L."/>
            <person name="Frizzo L."/>
            <person name="Kaiser S."/>
            <person name="Berry C."/>
            <person name="Caballero P."/>
            <person name="Bode H.B."/>
            <person name="Del Valle E.E."/>
        </authorList>
    </citation>
    <scope>NUCLEOTIDE SEQUENCE [LARGE SCALE GENOMIC DNA]</scope>
    <source>
        <strain evidence="4">Reich</strain>
    </source>
</reference>
<feature type="transmembrane region" description="Helical" evidence="1">
    <location>
        <begin position="227"/>
        <end position="246"/>
    </location>
</feature>
<feature type="domain" description="Glycosyltransferase 2-like" evidence="2">
    <location>
        <begin position="15"/>
        <end position="182"/>
    </location>
</feature>
<proteinExistence type="predicted"/>
<organism evidence="3 4">
    <name type="scientific">Xenorhabdus littoralis</name>
    <dbReference type="NCBI Taxonomy" id="2582835"/>
    <lineage>
        <taxon>Bacteria</taxon>
        <taxon>Pseudomonadati</taxon>
        <taxon>Pseudomonadota</taxon>
        <taxon>Gammaproteobacteria</taxon>
        <taxon>Enterobacterales</taxon>
        <taxon>Morganellaceae</taxon>
        <taxon>Xenorhabdus</taxon>
    </lineage>
</organism>
<dbReference type="PANTHER" id="PTHR10859">
    <property type="entry name" value="GLYCOSYL TRANSFERASE"/>
    <property type="match status" value="1"/>
</dbReference>
<dbReference type="Proteomes" id="UP001271640">
    <property type="component" value="Unassembled WGS sequence"/>
</dbReference>
<comment type="caution">
    <text evidence="3">The sequence shown here is derived from an EMBL/GenBank/DDBJ whole genome shotgun (WGS) entry which is preliminary data.</text>
</comment>
<evidence type="ECO:0000313" key="4">
    <source>
        <dbReference type="Proteomes" id="UP001271640"/>
    </source>
</evidence>
<name>A0ABU4SPV0_9GAMM</name>
<evidence type="ECO:0000313" key="3">
    <source>
        <dbReference type="EMBL" id="MDX8000677.1"/>
    </source>
</evidence>
<sequence>MERKMNHVENNIDVSIVLPRYNENFLIIEKTIQRIRKIQEILNVQVIIVNDSNRNNFHDVDILKIKKQYSDVMVISNCGNYGKGYSIRRGVDLANGKYIFYTDIDFPIKESDFFRAYQQIKSSNIDLVIGERFSKNKSRANVYRKITSKFFLKVVNLLLRCEVSDSQCPFKMISSELAKEVFSKQKIKGYAFDAEIIYLTNRLSKKLYQLPVFWEDTRENWSFTKTLINYSVMILWVFSIKIYWVINDPKVMKSIF</sequence>
<accession>A0ABU4SPV0</accession>
<evidence type="ECO:0000256" key="1">
    <source>
        <dbReference type="SAM" id="Phobius"/>
    </source>
</evidence>
<dbReference type="SUPFAM" id="SSF53448">
    <property type="entry name" value="Nucleotide-diphospho-sugar transferases"/>
    <property type="match status" value="1"/>
</dbReference>
<dbReference type="InterPro" id="IPR001173">
    <property type="entry name" value="Glyco_trans_2-like"/>
</dbReference>
<dbReference type="PANTHER" id="PTHR10859:SF91">
    <property type="entry name" value="DOLICHYL-PHOSPHATE BETA-GLUCOSYLTRANSFERASE"/>
    <property type="match status" value="1"/>
</dbReference>
<gene>
    <name evidence="3" type="ORF">FE394_16145</name>
</gene>
<evidence type="ECO:0000259" key="2">
    <source>
        <dbReference type="Pfam" id="PF00535"/>
    </source>
</evidence>
<keyword evidence="4" id="KW-1185">Reference proteome</keyword>
<keyword evidence="1" id="KW-1133">Transmembrane helix</keyword>
<dbReference type="EMBL" id="VCDP01000070">
    <property type="protein sequence ID" value="MDX8000677.1"/>
    <property type="molecule type" value="Genomic_DNA"/>
</dbReference>
<keyword evidence="1" id="KW-0472">Membrane</keyword>
<dbReference type="Gene3D" id="3.90.550.10">
    <property type="entry name" value="Spore Coat Polysaccharide Biosynthesis Protein SpsA, Chain A"/>
    <property type="match status" value="1"/>
</dbReference>
<protein>
    <submittedName>
        <fullName evidence="3">Glycosyltransferase</fullName>
    </submittedName>
</protein>
<dbReference type="InterPro" id="IPR029044">
    <property type="entry name" value="Nucleotide-diphossugar_trans"/>
</dbReference>
<keyword evidence="1" id="KW-0812">Transmembrane</keyword>
<dbReference type="Pfam" id="PF00535">
    <property type="entry name" value="Glycos_transf_2"/>
    <property type="match status" value="1"/>
</dbReference>